<dbReference type="EMBL" id="FPHG01000034">
    <property type="protein sequence ID" value="SFV58078.1"/>
    <property type="molecule type" value="Genomic_DNA"/>
</dbReference>
<dbReference type="InterPro" id="IPR023614">
    <property type="entry name" value="Porin_dom_sf"/>
</dbReference>
<evidence type="ECO:0000313" key="1">
    <source>
        <dbReference type="EMBL" id="SFV58078.1"/>
    </source>
</evidence>
<sequence>MGKIELKTLSALTVSMVLMGTTAMAGGDITPAQSEVKEIDFVKVDKPKRQMRGNMTLKYNILPSSVDNIGDLFSQGIFYGRLRLNSFDWDWKTETWDDETRKGRKDNTHMGVGGSLIYKSAVLNGFSFTTSYYGSMNPEFARMDKSDIGASKAGKDTFSRYEVLKTGHYGIQAFGENFLQYNNKSVNVIAGRQLFESVFTKSNDTKMIPNTFDGVSASFKIAPKTKARVAWFGQQKLRDHEDGHDVITFKDRDGESWNNNDDSAIHKGLKYSNFVDAGADPKHDLVVADFSTKYIDNLKFTLSYLTVPHVVQDIVAEAHYKIAFENKWALRPGVRYFYQMDDGGGEIAGYTNLTGKEAIGYDPAVANSLDSSLLALRLDLLMPDKKGFFRLGYSKVDDKADIVAPWRGFPTGGFTRAMAQYNWYANTETFMIRGVYKFTPEFKMSLRYAIQDFDDDKKYVQADSNIWHLDAWYDITKRLQLKGRLGIVTADPADSGKADTSYNEFRVELNYMF</sequence>
<proteinExistence type="predicted"/>
<evidence type="ECO:0008006" key="2">
    <source>
        <dbReference type="Google" id="ProtNLM"/>
    </source>
</evidence>
<dbReference type="AlphaFoldDB" id="A0A1W1BWU1"/>
<dbReference type="Gene3D" id="2.40.160.10">
    <property type="entry name" value="Porin"/>
    <property type="match status" value="1"/>
</dbReference>
<accession>A0A1W1BWU1</accession>
<reference evidence="1" key="1">
    <citation type="submission" date="2016-10" db="EMBL/GenBank/DDBJ databases">
        <authorList>
            <person name="de Groot N.N."/>
        </authorList>
    </citation>
    <scope>NUCLEOTIDE SEQUENCE</scope>
</reference>
<gene>
    <name evidence="1" type="ORF">MNB_SV-9-528</name>
</gene>
<organism evidence="1">
    <name type="scientific">hydrothermal vent metagenome</name>
    <dbReference type="NCBI Taxonomy" id="652676"/>
    <lineage>
        <taxon>unclassified sequences</taxon>
        <taxon>metagenomes</taxon>
        <taxon>ecological metagenomes</taxon>
    </lineage>
</organism>
<name>A0A1W1BWU1_9ZZZZ</name>
<protein>
    <recommendedName>
        <fullName evidence="2">Outer membrane porin, OprD family</fullName>
    </recommendedName>
</protein>
<dbReference type="SUPFAM" id="SSF56935">
    <property type="entry name" value="Porins"/>
    <property type="match status" value="1"/>
</dbReference>